<feature type="domain" description="Beta-lactamase-related" evidence="2">
    <location>
        <begin position="37"/>
        <end position="357"/>
    </location>
</feature>
<dbReference type="InterPro" id="IPR012338">
    <property type="entry name" value="Beta-lactam/transpept-like"/>
</dbReference>
<dbReference type="PANTHER" id="PTHR43283">
    <property type="entry name" value="BETA-LACTAMASE-RELATED"/>
    <property type="match status" value="1"/>
</dbReference>
<dbReference type="Gene3D" id="3.40.710.10">
    <property type="entry name" value="DD-peptidase/beta-lactamase superfamily"/>
    <property type="match status" value="1"/>
</dbReference>
<dbReference type="EMBL" id="JBHUCP010000010">
    <property type="protein sequence ID" value="MFD1531216.1"/>
    <property type="molecule type" value="Genomic_DNA"/>
</dbReference>
<dbReference type="InterPro" id="IPR050789">
    <property type="entry name" value="Diverse_Enzym_Activities"/>
</dbReference>
<keyword evidence="4" id="KW-1185">Reference proteome</keyword>
<dbReference type="RefSeq" id="WP_343973700.1">
    <property type="nucleotide sequence ID" value="NZ_BAAAJG010000004.1"/>
</dbReference>
<dbReference type="EC" id="3.-.-.-" evidence="3"/>
<evidence type="ECO:0000313" key="4">
    <source>
        <dbReference type="Proteomes" id="UP001597145"/>
    </source>
</evidence>
<dbReference type="Pfam" id="PF00144">
    <property type="entry name" value="Beta-lactamase"/>
    <property type="match status" value="1"/>
</dbReference>
<dbReference type="Proteomes" id="UP001597145">
    <property type="component" value="Unassembled WGS sequence"/>
</dbReference>
<organism evidence="3 4">
    <name type="scientific">Pseudonocardia aurantiaca</name>
    <dbReference type="NCBI Taxonomy" id="75290"/>
    <lineage>
        <taxon>Bacteria</taxon>
        <taxon>Bacillati</taxon>
        <taxon>Actinomycetota</taxon>
        <taxon>Actinomycetes</taxon>
        <taxon>Pseudonocardiales</taxon>
        <taxon>Pseudonocardiaceae</taxon>
        <taxon>Pseudonocardia</taxon>
    </lineage>
</organism>
<gene>
    <name evidence="3" type="ORF">ACFSCY_17405</name>
</gene>
<comment type="caution">
    <text evidence="3">The sequence shown here is derived from an EMBL/GenBank/DDBJ whole genome shotgun (WGS) entry which is preliminary data.</text>
</comment>
<dbReference type="GO" id="GO:0016787">
    <property type="term" value="F:hydrolase activity"/>
    <property type="evidence" value="ECO:0007669"/>
    <property type="project" value="UniProtKB-KW"/>
</dbReference>
<keyword evidence="1 3" id="KW-0378">Hydrolase</keyword>
<reference evidence="4" key="1">
    <citation type="journal article" date="2019" name="Int. J. Syst. Evol. Microbiol.">
        <title>The Global Catalogue of Microorganisms (GCM) 10K type strain sequencing project: providing services to taxonomists for standard genome sequencing and annotation.</title>
        <authorList>
            <consortium name="The Broad Institute Genomics Platform"/>
            <consortium name="The Broad Institute Genome Sequencing Center for Infectious Disease"/>
            <person name="Wu L."/>
            <person name="Ma J."/>
        </authorList>
    </citation>
    <scope>NUCLEOTIDE SEQUENCE [LARGE SCALE GENOMIC DNA]</scope>
    <source>
        <strain evidence="4">JCM 12165</strain>
    </source>
</reference>
<dbReference type="SUPFAM" id="SSF56601">
    <property type="entry name" value="beta-lactamase/transpeptidase-like"/>
    <property type="match status" value="1"/>
</dbReference>
<proteinExistence type="predicted"/>
<dbReference type="InterPro" id="IPR001466">
    <property type="entry name" value="Beta-lactam-related"/>
</dbReference>
<sequence length="378" mass="39430">MSAGPLTDAVHALVTGTFRGRGDCAPPPGACLAVRAPGVDALAVTGHRQVLGVDEPLPMSADTSHDLASVTKVAATTTALVALADAGDLRLADPVTRYVPGFRGDGRDELTLEDLLLHRAGLWEWWPTYCDVTDPDEGRELVRDLPLRYLPRTGRHYSDLGFMLLGQVVEAVARSPLPAAVRELVLGPVGMDATAFARPVGTEVAASGTGDVIERRMVDTGEPYSVPRSAADFTGWRSHVLVGEVDDGNAFHTFRGVSGHAGLFSTVGDLLLLGGALGRSAAGEGPWDAGVLGAFLAGGPDAGQSRGFRSWSTSLVGCTATAFGHPGFTGCTFAVLPAHRACVVLATNRLHVVGDPVPNDVMWSTALDAAHGLLHEAH</sequence>
<evidence type="ECO:0000256" key="1">
    <source>
        <dbReference type="ARBA" id="ARBA00022801"/>
    </source>
</evidence>
<evidence type="ECO:0000259" key="2">
    <source>
        <dbReference type="Pfam" id="PF00144"/>
    </source>
</evidence>
<protein>
    <submittedName>
        <fullName evidence="3">Serine hydrolase domain-containing protein</fullName>
        <ecNumber evidence="3">3.-.-.-</ecNumber>
    </submittedName>
</protein>
<accession>A0ABW4FL64</accession>
<evidence type="ECO:0000313" key="3">
    <source>
        <dbReference type="EMBL" id="MFD1531216.1"/>
    </source>
</evidence>
<dbReference type="PANTHER" id="PTHR43283:SF11">
    <property type="entry name" value="BETA-LACTAMASE-RELATED DOMAIN-CONTAINING PROTEIN"/>
    <property type="match status" value="1"/>
</dbReference>
<name>A0ABW4FL64_9PSEU</name>